<dbReference type="InterPro" id="IPR043987">
    <property type="entry name" value="CCZ1/INTU/HSP4_longin_1"/>
</dbReference>
<accession>A0AAV5RSY7</accession>
<name>A0AAV5RSY7_MAUHU</name>
<keyword evidence="4" id="KW-1185">Reference proteome</keyword>
<evidence type="ECO:0000313" key="4">
    <source>
        <dbReference type="Proteomes" id="UP001377567"/>
    </source>
</evidence>
<evidence type="ECO:0000313" key="3">
    <source>
        <dbReference type="EMBL" id="GMM54291.1"/>
    </source>
</evidence>
<dbReference type="Pfam" id="PF19031">
    <property type="entry name" value="Intu_longin_1"/>
    <property type="match status" value="1"/>
</dbReference>
<feature type="domain" description="CCZ1/INTU/HSP4 first Longin" evidence="2">
    <location>
        <begin position="5"/>
        <end position="123"/>
    </location>
</feature>
<comment type="caution">
    <text evidence="3">The sequence shown here is derived from an EMBL/GenBank/DDBJ whole genome shotgun (WGS) entry which is preliminary data.</text>
</comment>
<reference evidence="3 4" key="1">
    <citation type="journal article" date="2023" name="Elife">
        <title>Identification of key yeast species and microbe-microbe interactions impacting larval growth of Drosophila in the wild.</title>
        <authorList>
            <person name="Mure A."/>
            <person name="Sugiura Y."/>
            <person name="Maeda R."/>
            <person name="Honda K."/>
            <person name="Sakurai N."/>
            <person name="Takahashi Y."/>
            <person name="Watada M."/>
            <person name="Katoh T."/>
            <person name="Gotoh A."/>
            <person name="Gotoh Y."/>
            <person name="Taniguchi I."/>
            <person name="Nakamura K."/>
            <person name="Hayashi T."/>
            <person name="Katayama T."/>
            <person name="Uemura T."/>
            <person name="Hattori Y."/>
        </authorList>
    </citation>
    <scope>NUCLEOTIDE SEQUENCE [LARGE SCALE GENOMIC DNA]</scope>
    <source>
        <strain evidence="3 4">KH-74</strain>
    </source>
</reference>
<dbReference type="PANTHER" id="PTHR13056:SF0">
    <property type="entry name" value="VACUOLAR FUSION PROTEIN CCZ1 HOMOLOG-RELATED"/>
    <property type="match status" value="1"/>
</dbReference>
<organism evidence="3 4">
    <name type="scientific">Maudiozyma humilis</name>
    <name type="common">Sour dough yeast</name>
    <name type="synonym">Kazachstania humilis</name>
    <dbReference type="NCBI Taxonomy" id="51915"/>
    <lineage>
        <taxon>Eukaryota</taxon>
        <taxon>Fungi</taxon>
        <taxon>Dikarya</taxon>
        <taxon>Ascomycota</taxon>
        <taxon>Saccharomycotina</taxon>
        <taxon>Saccharomycetes</taxon>
        <taxon>Saccharomycetales</taxon>
        <taxon>Saccharomycetaceae</taxon>
        <taxon>Maudiozyma</taxon>
    </lineage>
</organism>
<gene>
    <name evidence="3" type="ORF">DAKH74_009070</name>
</gene>
<sequence length="654" mass="73351">MLRDLVVIDPERCDSEETSYRALVLFHEFGAAEGGSSTNEKLNKMGIIQGIWSLTQSFGDSGGEDEKVIELDSEQILVIRVEGRYFVALTVSGDQEGSGAAIPSQFYMGYLWLCYRFFLLHYGPLAGFGDAARLTDALNEHMIPFWNDIYLKPETLVRQGIDTLWPLALKRSELVDCLDDSGSASSDDDMSWDAIINTKLLLQEESFIGLKDVLVYHIPSDSRQVDATDPVGFHQGFKNFGLVQNFCHSCDSLADVSNWIYHLFKQYNGLSSHILAGNAHFAELPSTEHRGNQTDPSRLHDDDTAAEVPTTFGTKLLHNITLPISFAYDAVHEVGVTTGVSSSMSYLKSYIPSWSMGVGPRNQPSPVSTADTRYGYLISPLSPESLPLQYKMLKLNMTYNNVTKPHNLIFWYYQDMLVVLVADESFDKIWDKEYLKDISFILSLSMSKLYKSLCAAQEQLSENFAYFTVNGSTTVPEIRSSIPPCVSLPGIPTCDNPLQIAIDGLDQLLSRATLNLNNNADNILGLDIMGSLFPSADGNPSVTKDTKALPSNHNFLDSMETGKLWELYKELLIFLDSLQKSEAEQDIIEERLLTLNNGVLCYLKRDGAKFIVVLKNWYDKRYNDYPTKETTLFNNLGIDVINWWAKNPMNPEAF</sequence>
<dbReference type="GO" id="GO:0035658">
    <property type="term" value="C:Mon1-Ccz1 complex"/>
    <property type="evidence" value="ECO:0007669"/>
    <property type="project" value="InterPro"/>
</dbReference>
<proteinExistence type="inferred from homology"/>
<evidence type="ECO:0000259" key="2">
    <source>
        <dbReference type="Pfam" id="PF19031"/>
    </source>
</evidence>
<protein>
    <submittedName>
        <fullName evidence="3">Ccz1 protein</fullName>
    </submittedName>
</protein>
<evidence type="ECO:0000256" key="1">
    <source>
        <dbReference type="ARBA" id="ARBA00005352"/>
    </source>
</evidence>
<dbReference type="EMBL" id="BTGD01000001">
    <property type="protein sequence ID" value="GMM54291.1"/>
    <property type="molecule type" value="Genomic_DNA"/>
</dbReference>
<dbReference type="AlphaFoldDB" id="A0AAV5RSY7"/>
<comment type="similarity">
    <text evidence="1">Belongs to the CCZ1 family.</text>
</comment>
<dbReference type="GO" id="GO:0016192">
    <property type="term" value="P:vesicle-mediated transport"/>
    <property type="evidence" value="ECO:0007669"/>
    <property type="project" value="InterPro"/>
</dbReference>
<dbReference type="PANTHER" id="PTHR13056">
    <property type="entry name" value="VACUOLAR FUSION PROTEIN CCZ1 HOMOLOG-RELATED"/>
    <property type="match status" value="1"/>
</dbReference>
<dbReference type="InterPro" id="IPR013176">
    <property type="entry name" value="Ccz1"/>
</dbReference>
<dbReference type="Proteomes" id="UP001377567">
    <property type="component" value="Unassembled WGS sequence"/>
</dbReference>